<dbReference type="InterPro" id="IPR007175">
    <property type="entry name" value="Rpr2/Snm1/Rpp21"/>
</dbReference>
<proteinExistence type="predicted"/>
<reference evidence="2 3" key="1">
    <citation type="submission" date="2018-04" db="EMBL/GenBank/DDBJ databases">
        <authorList>
            <person name="Zhang X."/>
            <person name="Yuan J."/>
            <person name="Li F."/>
            <person name="Xiang J."/>
        </authorList>
    </citation>
    <scope>NUCLEOTIDE SEQUENCE [LARGE SCALE GENOMIC DNA]</scope>
    <source>
        <tissue evidence="2">Muscle</tissue>
    </source>
</reference>
<protein>
    <submittedName>
        <fullName evidence="2">Uncharacterized protein</fullName>
    </submittedName>
</protein>
<dbReference type="OrthoDB" id="128536at2759"/>
<evidence type="ECO:0000313" key="2">
    <source>
        <dbReference type="EMBL" id="ROT65129.1"/>
    </source>
</evidence>
<feature type="compositionally biased region" description="Basic and acidic residues" evidence="1">
    <location>
        <begin position="165"/>
        <end position="181"/>
    </location>
</feature>
<evidence type="ECO:0000256" key="1">
    <source>
        <dbReference type="SAM" id="MobiDB-lite"/>
    </source>
</evidence>
<dbReference type="GO" id="GO:0008579">
    <property type="term" value="F:JUN kinase phosphatase activity"/>
    <property type="evidence" value="ECO:0007669"/>
    <property type="project" value="TreeGrafter"/>
</dbReference>
<dbReference type="Proteomes" id="UP000283509">
    <property type="component" value="Unassembled WGS sequence"/>
</dbReference>
<feature type="region of interest" description="Disordered" evidence="1">
    <location>
        <begin position="145"/>
        <end position="236"/>
    </location>
</feature>
<gene>
    <name evidence="2" type="ORF">C7M84_016919</name>
</gene>
<keyword evidence="3" id="KW-1185">Reference proteome</keyword>
<feature type="compositionally biased region" description="Basic and acidic residues" evidence="1">
    <location>
        <begin position="200"/>
        <end position="209"/>
    </location>
</feature>
<dbReference type="EMBL" id="QCYY01003138">
    <property type="protein sequence ID" value="ROT65129.1"/>
    <property type="molecule type" value="Genomic_DNA"/>
</dbReference>
<dbReference type="GO" id="GO:0005737">
    <property type="term" value="C:cytoplasm"/>
    <property type="evidence" value="ECO:0007669"/>
    <property type="project" value="TreeGrafter"/>
</dbReference>
<name>A0A3R7MLW8_PENVA</name>
<reference evidence="2 3" key="2">
    <citation type="submission" date="2019-01" db="EMBL/GenBank/DDBJ databases">
        <title>The decoding of complex shrimp genome reveals the adaptation for benthos swimmer, frequently molting mechanism and breeding impact on genome.</title>
        <authorList>
            <person name="Sun Y."/>
            <person name="Gao Y."/>
            <person name="Yu Y."/>
        </authorList>
    </citation>
    <scope>NUCLEOTIDE SEQUENCE [LARGE SCALE GENOMIC DNA]</scope>
    <source>
        <tissue evidence="2">Muscle</tissue>
    </source>
</reference>
<accession>A0A3R7MLW8</accession>
<evidence type="ECO:0000313" key="3">
    <source>
        <dbReference type="Proteomes" id="UP000283509"/>
    </source>
</evidence>
<feature type="compositionally biased region" description="Polar residues" evidence="1">
    <location>
        <begin position="16"/>
        <end position="27"/>
    </location>
</feature>
<comment type="caution">
    <text evidence="2">The sequence shown here is derived from an EMBL/GenBank/DDBJ whole genome shotgun (WGS) entry which is preliminary data.</text>
</comment>
<organism evidence="2 3">
    <name type="scientific">Penaeus vannamei</name>
    <name type="common">Whiteleg shrimp</name>
    <name type="synonym">Litopenaeus vannamei</name>
    <dbReference type="NCBI Taxonomy" id="6689"/>
    <lineage>
        <taxon>Eukaryota</taxon>
        <taxon>Metazoa</taxon>
        <taxon>Ecdysozoa</taxon>
        <taxon>Arthropoda</taxon>
        <taxon>Crustacea</taxon>
        <taxon>Multicrustacea</taxon>
        <taxon>Malacostraca</taxon>
        <taxon>Eumalacostraca</taxon>
        <taxon>Eucarida</taxon>
        <taxon>Decapoda</taxon>
        <taxon>Dendrobranchiata</taxon>
        <taxon>Penaeoidea</taxon>
        <taxon>Penaeidae</taxon>
        <taxon>Penaeus</taxon>
    </lineage>
</organism>
<dbReference type="STRING" id="6689.A0A3R7MLW8"/>
<dbReference type="PANTHER" id="PTHR46377:SF1">
    <property type="entry name" value="DUAL SPECIFICITY PROTEIN PHOSPHATASE 19"/>
    <property type="match status" value="1"/>
</dbReference>
<feature type="compositionally biased region" description="Low complexity" evidence="1">
    <location>
        <begin position="213"/>
        <end position="224"/>
    </location>
</feature>
<dbReference type="AlphaFoldDB" id="A0A3R7MLW8"/>
<feature type="region of interest" description="Disordered" evidence="1">
    <location>
        <begin position="1"/>
        <end position="32"/>
    </location>
</feature>
<feature type="non-terminal residue" evidence="2">
    <location>
        <position position="315"/>
    </location>
</feature>
<dbReference type="GO" id="GO:0006396">
    <property type="term" value="P:RNA processing"/>
    <property type="evidence" value="ECO:0007669"/>
    <property type="project" value="InterPro"/>
</dbReference>
<sequence>MSSLAQQLEAKRTNLRHTQTQVTTPDGQSKIEDIRPDGTHVVRMLTPLSPGFVVDTKPDLRYSPILTKLILGSQDVAHDLELLHKNKVQKMEEINIQQNGVPSDGASQSQQQPEHITGDLEFEGQQQGKTLEVEGKLESNKQDMISEKEQCQVQQQNTQQTLGESGKEGQRKQKEMNEIMPKKQKTLQGNQEVTCTLKGEIPKGEEQKKPPRKQNQNAEMQQQKQTKKPKDPVSENQERINYLVQVSKVLATMPPSEYKENSHKNHECADQALASQTGALAAAIGRRCVMRLSPALKRSLCKGCGVALVYGVNAR</sequence>
<dbReference type="Pfam" id="PF04032">
    <property type="entry name" value="Rpr2"/>
    <property type="match status" value="1"/>
</dbReference>
<dbReference type="PANTHER" id="PTHR46377">
    <property type="entry name" value="DUAL SPECIFICITY PROTEIN PHOSPHATASE 19"/>
    <property type="match status" value="1"/>
</dbReference>
<feature type="compositionally biased region" description="Low complexity" evidence="1">
    <location>
        <begin position="151"/>
        <end position="160"/>
    </location>
</feature>